<dbReference type="SUPFAM" id="SSF53474">
    <property type="entry name" value="alpha/beta-Hydrolases"/>
    <property type="match status" value="1"/>
</dbReference>
<name>A0ABP3DUH0_9ACTN</name>
<keyword evidence="3" id="KW-1185">Reference proteome</keyword>
<evidence type="ECO:0000259" key="1">
    <source>
        <dbReference type="Pfam" id="PF12697"/>
    </source>
</evidence>
<dbReference type="PANTHER" id="PTHR43194:SF5">
    <property type="entry name" value="PIMELOYL-[ACYL-CARRIER PROTEIN] METHYL ESTER ESTERASE"/>
    <property type="match status" value="1"/>
</dbReference>
<dbReference type="InterPro" id="IPR050228">
    <property type="entry name" value="Carboxylesterase_BioH"/>
</dbReference>
<dbReference type="Pfam" id="PF12697">
    <property type="entry name" value="Abhydrolase_6"/>
    <property type="match status" value="1"/>
</dbReference>
<evidence type="ECO:0000313" key="2">
    <source>
        <dbReference type="EMBL" id="GAA0242636.1"/>
    </source>
</evidence>
<dbReference type="PANTHER" id="PTHR43194">
    <property type="entry name" value="HYDROLASE ALPHA/BETA FOLD FAMILY"/>
    <property type="match status" value="1"/>
</dbReference>
<protein>
    <submittedName>
        <fullName evidence="2">Alpha/beta fold hydrolase</fullName>
    </submittedName>
</protein>
<sequence length="270" mass="29245">MTAPGTPVVFIHGLWIHSSSWAPWVELFTAAGYRPIAPGWPGDSETVAGTRARPERLAGVGLEDIATHYRGIIEELDQPPILIGHSVGGTVVQKLNLTTDLRAAVVVNPAPIKGVRALPLAQLRSSFPVLRNPANRNRVVSLSAAQFRYGFGNTLPADESDELHERFAIPGPGRPLFEVATSNVRRSSPAAVDTRTGRRAPLLFVSADRDHTVPDVVTRAAHRLYRDSPAVADLIRLPGRGHSSPFDHGWADVAGQVESWVKRHSALTAR</sequence>
<dbReference type="Proteomes" id="UP001500967">
    <property type="component" value="Unassembled WGS sequence"/>
</dbReference>
<comment type="caution">
    <text evidence="2">The sequence shown here is derived from an EMBL/GenBank/DDBJ whole genome shotgun (WGS) entry which is preliminary data.</text>
</comment>
<keyword evidence="2" id="KW-0378">Hydrolase</keyword>
<dbReference type="InterPro" id="IPR000073">
    <property type="entry name" value="AB_hydrolase_1"/>
</dbReference>
<dbReference type="Gene3D" id="3.40.50.1820">
    <property type="entry name" value="alpha/beta hydrolase"/>
    <property type="match status" value="1"/>
</dbReference>
<dbReference type="GO" id="GO:0016787">
    <property type="term" value="F:hydrolase activity"/>
    <property type="evidence" value="ECO:0007669"/>
    <property type="project" value="UniProtKB-KW"/>
</dbReference>
<feature type="domain" description="AB hydrolase-1" evidence="1">
    <location>
        <begin position="8"/>
        <end position="254"/>
    </location>
</feature>
<dbReference type="EMBL" id="BAAAGX010000010">
    <property type="protein sequence ID" value="GAA0242636.1"/>
    <property type="molecule type" value="Genomic_DNA"/>
</dbReference>
<reference evidence="3" key="1">
    <citation type="journal article" date="2019" name="Int. J. Syst. Evol. Microbiol.">
        <title>The Global Catalogue of Microorganisms (GCM) 10K type strain sequencing project: providing services to taxonomists for standard genome sequencing and annotation.</title>
        <authorList>
            <consortium name="The Broad Institute Genomics Platform"/>
            <consortium name="The Broad Institute Genome Sequencing Center for Infectious Disease"/>
            <person name="Wu L."/>
            <person name="Ma J."/>
        </authorList>
    </citation>
    <scope>NUCLEOTIDE SEQUENCE [LARGE SCALE GENOMIC DNA]</scope>
    <source>
        <strain evidence="3">JCM 10425</strain>
    </source>
</reference>
<organism evidence="2 3">
    <name type="scientific">Cryptosporangium japonicum</name>
    <dbReference type="NCBI Taxonomy" id="80872"/>
    <lineage>
        <taxon>Bacteria</taxon>
        <taxon>Bacillati</taxon>
        <taxon>Actinomycetota</taxon>
        <taxon>Actinomycetes</taxon>
        <taxon>Cryptosporangiales</taxon>
        <taxon>Cryptosporangiaceae</taxon>
        <taxon>Cryptosporangium</taxon>
    </lineage>
</organism>
<evidence type="ECO:0000313" key="3">
    <source>
        <dbReference type="Proteomes" id="UP001500967"/>
    </source>
</evidence>
<dbReference type="RefSeq" id="WP_344649429.1">
    <property type="nucleotide sequence ID" value="NZ_BAAAGX010000010.1"/>
</dbReference>
<proteinExistence type="predicted"/>
<accession>A0ABP3DUH0</accession>
<dbReference type="InterPro" id="IPR029058">
    <property type="entry name" value="AB_hydrolase_fold"/>
</dbReference>
<gene>
    <name evidence="2" type="ORF">GCM10009539_30090</name>
</gene>